<dbReference type="AlphaFoldDB" id="A0A9Q3HC05"/>
<dbReference type="Proteomes" id="UP000765509">
    <property type="component" value="Unassembled WGS sequence"/>
</dbReference>
<comment type="caution">
    <text evidence="1">The sequence shown here is derived from an EMBL/GenBank/DDBJ whole genome shotgun (WGS) entry which is preliminary data.</text>
</comment>
<proteinExistence type="predicted"/>
<name>A0A9Q3HC05_9BASI</name>
<organism evidence="1 2">
    <name type="scientific">Austropuccinia psidii MF-1</name>
    <dbReference type="NCBI Taxonomy" id="1389203"/>
    <lineage>
        <taxon>Eukaryota</taxon>
        <taxon>Fungi</taxon>
        <taxon>Dikarya</taxon>
        <taxon>Basidiomycota</taxon>
        <taxon>Pucciniomycotina</taxon>
        <taxon>Pucciniomycetes</taxon>
        <taxon>Pucciniales</taxon>
        <taxon>Sphaerophragmiaceae</taxon>
        <taxon>Austropuccinia</taxon>
    </lineage>
</organism>
<evidence type="ECO:0000313" key="2">
    <source>
        <dbReference type="Proteomes" id="UP000765509"/>
    </source>
</evidence>
<keyword evidence="2" id="KW-1185">Reference proteome</keyword>
<accession>A0A9Q3HC05</accession>
<reference evidence="1" key="1">
    <citation type="submission" date="2021-03" db="EMBL/GenBank/DDBJ databases">
        <title>Draft genome sequence of rust myrtle Austropuccinia psidii MF-1, a brazilian biotype.</title>
        <authorList>
            <person name="Quecine M.C."/>
            <person name="Pachon D.M.R."/>
            <person name="Bonatelli M.L."/>
            <person name="Correr F.H."/>
            <person name="Franceschini L.M."/>
            <person name="Leite T.F."/>
            <person name="Margarido G.R.A."/>
            <person name="Almeida C.A."/>
            <person name="Ferrarezi J.A."/>
            <person name="Labate C.A."/>
        </authorList>
    </citation>
    <scope>NUCLEOTIDE SEQUENCE</scope>
    <source>
        <strain evidence="1">MF-1</strain>
    </source>
</reference>
<sequence length="109" mass="12583">MFEKGWNPKLPVYNLKKDLVDMHPTASRFKILLYKVRHISNQSMNDAFEYSKQKRDKSYKTPELKVGDFMLVLTLSFNNNKGPKKLKHSFAGSFIIKSLCGTNAVKVEL</sequence>
<gene>
    <name evidence="1" type="ORF">O181_038552</name>
</gene>
<dbReference type="OrthoDB" id="4779840at2759"/>
<dbReference type="EMBL" id="AVOT02014927">
    <property type="protein sequence ID" value="MBW0498837.1"/>
    <property type="molecule type" value="Genomic_DNA"/>
</dbReference>
<evidence type="ECO:0000313" key="1">
    <source>
        <dbReference type="EMBL" id="MBW0498837.1"/>
    </source>
</evidence>
<protein>
    <submittedName>
        <fullName evidence="1">Uncharacterized protein</fullName>
    </submittedName>
</protein>